<sequence length="88" mass="9622">MLEETLVQMEQLVGNLLQRNQELQANQAELSAALAQIKDENEMLQLQMLEMEERQGAVASRLQALVQRAAGDQVSTHSTNSGSIIASA</sequence>
<gene>
    <name evidence="2" type="ORF">H9642_11190</name>
</gene>
<keyword evidence="3" id="KW-1185">Reference proteome</keyword>
<protein>
    <submittedName>
        <fullName evidence="2">Uncharacterized protein</fullName>
    </submittedName>
</protein>
<evidence type="ECO:0000313" key="3">
    <source>
        <dbReference type="Proteomes" id="UP000611945"/>
    </source>
</evidence>
<accession>A0ABR8TPQ9</accession>
<feature type="coiled-coil region" evidence="1">
    <location>
        <begin position="6"/>
        <end position="54"/>
    </location>
</feature>
<dbReference type="EMBL" id="JACSQG010000005">
    <property type="protein sequence ID" value="MBD7977754.1"/>
    <property type="molecule type" value="Genomic_DNA"/>
</dbReference>
<organism evidence="2 3">
    <name type="scientific">Serpens gallinarum</name>
    <dbReference type="NCBI Taxonomy" id="2763075"/>
    <lineage>
        <taxon>Bacteria</taxon>
        <taxon>Pseudomonadati</taxon>
        <taxon>Pseudomonadota</taxon>
        <taxon>Gammaproteobacteria</taxon>
        <taxon>Pseudomonadales</taxon>
        <taxon>Pseudomonadaceae</taxon>
        <taxon>Pseudomonas</taxon>
    </lineage>
</organism>
<evidence type="ECO:0000256" key="1">
    <source>
        <dbReference type="SAM" id="Coils"/>
    </source>
</evidence>
<evidence type="ECO:0000313" key="2">
    <source>
        <dbReference type="EMBL" id="MBD7977754.1"/>
    </source>
</evidence>
<dbReference type="Proteomes" id="UP000611945">
    <property type="component" value="Unassembled WGS sequence"/>
</dbReference>
<name>A0ABR8TPQ9_9PSED</name>
<comment type="caution">
    <text evidence="2">The sequence shown here is derived from an EMBL/GenBank/DDBJ whole genome shotgun (WGS) entry which is preliminary data.</text>
</comment>
<reference evidence="2 3" key="1">
    <citation type="submission" date="2020-08" db="EMBL/GenBank/DDBJ databases">
        <title>A Genomic Blueprint of the Chicken Gut Microbiome.</title>
        <authorList>
            <person name="Gilroy R."/>
            <person name="Ravi A."/>
            <person name="Getino M."/>
            <person name="Pursley I."/>
            <person name="Horton D.L."/>
            <person name="Alikhan N.-F."/>
            <person name="Baker D."/>
            <person name="Gharbi K."/>
            <person name="Hall N."/>
            <person name="Watson M."/>
            <person name="Adriaenssens E.M."/>
            <person name="Foster-Nyarko E."/>
            <person name="Jarju S."/>
            <person name="Secka A."/>
            <person name="Antonio M."/>
            <person name="Oren A."/>
            <person name="Chaudhuri R."/>
            <person name="La Ragione R.M."/>
            <person name="Hildebrand F."/>
            <person name="Pallen M.J."/>
        </authorList>
    </citation>
    <scope>NUCLEOTIDE SEQUENCE [LARGE SCALE GENOMIC DNA]</scope>
    <source>
        <strain evidence="2 3">Sa2CUA2</strain>
    </source>
</reference>
<proteinExistence type="predicted"/>
<keyword evidence="1" id="KW-0175">Coiled coil</keyword>